<dbReference type="RefSeq" id="WP_039287212.1">
    <property type="nucleotide sequence ID" value="NZ_JTDI01000006.1"/>
</dbReference>
<gene>
    <name evidence="3" type="ORF">LK12_18095</name>
</gene>
<dbReference type="STRING" id="1348853.LK12_18095"/>
<dbReference type="SUPFAM" id="SSF51735">
    <property type="entry name" value="NAD(P)-binding Rossmann-fold domains"/>
    <property type="match status" value="1"/>
</dbReference>
<protein>
    <submittedName>
        <fullName evidence="3">Short-chain dehydrogenase</fullName>
    </submittedName>
</protein>
<dbReference type="GO" id="GO:0016616">
    <property type="term" value="F:oxidoreductase activity, acting on the CH-OH group of donors, NAD or NADP as acceptor"/>
    <property type="evidence" value="ECO:0007669"/>
    <property type="project" value="TreeGrafter"/>
</dbReference>
<dbReference type="Gene3D" id="3.40.50.720">
    <property type="entry name" value="NAD(P)-binding Rossmann-like Domain"/>
    <property type="match status" value="1"/>
</dbReference>
<dbReference type="OrthoDB" id="9810908at2"/>
<sequence length="226" mass="22853">MAQSIAVTGGFGALGRAVAEHFLSLGASVACIDYAAQPTEALAGALDIGGIDLTDPQVTQAALETVASRHGGLDVLVNVAGGFAWELLESGSIETYDVMHRMNLMTCVTATKLALPMIKHSAAGRIINIGACGAIKAGAGMGAYAASKSGIHRLTESLAEELAGTTVTVNAVMPTIIDTPANRTAMPDADVSDWVSPHAIAQVIAFLASSAARSVSGALVPVNRGG</sequence>
<evidence type="ECO:0000256" key="1">
    <source>
        <dbReference type="ARBA" id="ARBA00006484"/>
    </source>
</evidence>
<comment type="similarity">
    <text evidence="1 2">Belongs to the short-chain dehydrogenases/reductases (SDR) family.</text>
</comment>
<dbReference type="InterPro" id="IPR036291">
    <property type="entry name" value="NAD(P)-bd_dom_sf"/>
</dbReference>
<dbReference type="PRINTS" id="PR00080">
    <property type="entry name" value="SDRFAMILY"/>
</dbReference>
<comment type="caution">
    <text evidence="3">The sequence shown here is derived from an EMBL/GenBank/DDBJ whole genome shotgun (WGS) entry which is preliminary data.</text>
</comment>
<accession>A0A0B1ZKK5</accession>
<evidence type="ECO:0000313" key="4">
    <source>
        <dbReference type="Proteomes" id="UP000031057"/>
    </source>
</evidence>
<dbReference type="PROSITE" id="PS00061">
    <property type="entry name" value="ADH_SHORT"/>
    <property type="match status" value="1"/>
</dbReference>
<organism evidence="3 4">
    <name type="scientific">Novosphingobium malaysiense</name>
    <dbReference type="NCBI Taxonomy" id="1348853"/>
    <lineage>
        <taxon>Bacteria</taxon>
        <taxon>Pseudomonadati</taxon>
        <taxon>Pseudomonadota</taxon>
        <taxon>Alphaproteobacteria</taxon>
        <taxon>Sphingomonadales</taxon>
        <taxon>Sphingomonadaceae</taxon>
        <taxon>Novosphingobium</taxon>
    </lineage>
</organism>
<dbReference type="EMBL" id="JTDI01000006">
    <property type="protein sequence ID" value="KHK89830.1"/>
    <property type="molecule type" value="Genomic_DNA"/>
</dbReference>
<keyword evidence="4" id="KW-1185">Reference proteome</keyword>
<dbReference type="PANTHER" id="PTHR42760:SF135">
    <property type="entry name" value="BLL7886 PROTEIN"/>
    <property type="match status" value="1"/>
</dbReference>
<dbReference type="AlphaFoldDB" id="A0A0B1ZKK5"/>
<dbReference type="InterPro" id="IPR002347">
    <property type="entry name" value="SDR_fam"/>
</dbReference>
<dbReference type="GO" id="GO:0030497">
    <property type="term" value="P:fatty acid elongation"/>
    <property type="evidence" value="ECO:0007669"/>
    <property type="project" value="TreeGrafter"/>
</dbReference>
<dbReference type="InterPro" id="IPR020904">
    <property type="entry name" value="Sc_DH/Rdtase_CS"/>
</dbReference>
<evidence type="ECO:0000313" key="3">
    <source>
        <dbReference type="EMBL" id="KHK89830.1"/>
    </source>
</evidence>
<dbReference type="PRINTS" id="PR00081">
    <property type="entry name" value="GDHRDH"/>
</dbReference>
<reference evidence="3 4" key="1">
    <citation type="submission" date="2014-10" db="EMBL/GenBank/DDBJ databases">
        <title>Genome sequence of Novosphingobium malaysiense MUSC 273(T).</title>
        <authorList>
            <person name="Lee L.-H."/>
        </authorList>
    </citation>
    <scope>NUCLEOTIDE SEQUENCE [LARGE SCALE GENOMIC DNA]</scope>
    <source>
        <strain evidence="3 4">MUSC 273</strain>
    </source>
</reference>
<dbReference type="Pfam" id="PF00106">
    <property type="entry name" value="adh_short"/>
    <property type="match status" value="1"/>
</dbReference>
<dbReference type="PANTHER" id="PTHR42760">
    <property type="entry name" value="SHORT-CHAIN DEHYDROGENASES/REDUCTASES FAMILY MEMBER"/>
    <property type="match status" value="1"/>
</dbReference>
<name>A0A0B1ZKK5_9SPHN</name>
<proteinExistence type="inferred from homology"/>
<evidence type="ECO:0000256" key="2">
    <source>
        <dbReference type="RuleBase" id="RU000363"/>
    </source>
</evidence>
<dbReference type="Proteomes" id="UP000031057">
    <property type="component" value="Unassembled WGS sequence"/>
</dbReference>